<dbReference type="EMBL" id="VSSQ01000168">
    <property type="protein sequence ID" value="MPL82870.1"/>
    <property type="molecule type" value="Genomic_DNA"/>
</dbReference>
<dbReference type="AlphaFoldDB" id="A0A644UUX5"/>
<comment type="caution">
    <text evidence="2">The sequence shown here is derived from an EMBL/GenBank/DDBJ whole genome shotgun (WGS) entry which is preliminary data.</text>
</comment>
<organism evidence="2">
    <name type="scientific">bioreactor metagenome</name>
    <dbReference type="NCBI Taxonomy" id="1076179"/>
    <lineage>
        <taxon>unclassified sequences</taxon>
        <taxon>metagenomes</taxon>
        <taxon>ecological metagenomes</taxon>
    </lineage>
</organism>
<gene>
    <name evidence="2" type="ORF">SDC9_28819</name>
</gene>
<feature type="region of interest" description="Disordered" evidence="1">
    <location>
        <begin position="615"/>
        <end position="637"/>
    </location>
</feature>
<name>A0A644UUX5_9ZZZZ</name>
<evidence type="ECO:0000313" key="2">
    <source>
        <dbReference type="EMBL" id="MPL82870.1"/>
    </source>
</evidence>
<reference evidence="2" key="1">
    <citation type="submission" date="2019-08" db="EMBL/GenBank/DDBJ databases">
        <authorList>
            <person name="Kucharzyk K."/>
            <person name="Murdoch R.W."/>
            <person name="Higgins S."/>
            <person name="Loffler F."/>
        </authorList>
    </citation>
    <scope>NUCLEOTIDE SEQUENCE</scope>
</reference>
<accession>A0A644UUX5</accession>
<feature type="region of interest" description="Disordered" evidence="1">
    <location>
        <begin position="397"/>
        <end position="416"/>
    </location>
</feature>
<protein>
    <submittedName>
        <fullName evidence="2">Uncharacterized protein</fullName>
    </submittedName>
</protein>
<sequence>MSCLSRSVPIFAHHQSRIGAAEAEAVRQHRVELHVLAQRGGNLLGPDRRVKLGDVGRGGDEAALHHQEAIDRLVHAGGAQAVAGERLGRGDRRHRALAEDAAHRIHLGHVAGDRRGAMRVDIADLAAFGQGVEGKPHRAFAALARGRNHVIAVRGGAVTGELGIDLGAARLRVFKLLEHHDAAAARDDEAVARHVERPARGLGRVVVFRAHRPHRVEQAAERPVQLLAAAGEDDVLLAHLDQLGAVADAMRRGRAGRGDRIVHALDLVGRGEAGRGGRGHAARHHERPHALRRALGDDDLMRLEEVRGRGTARTDDQPGARVRHVVRLKPGIGDRLLHRQEGIGGAWPHEAQVALVDMVLERDLRLALDLAAEAMLGVIGREDDARAAGLQAGSDFGSGIADRRDDAQTGDDDAAHGGLLSVRGSALGERDLHVLDDVDHFAIGLDDAVGDAHGQPAGLQRLGEIDLVGQHLAIGAHHAGELHLADAKRIAPPLPAAPAEVEAGQLPQPVKAETAGHDRVAREMAFEEPQVRGDVEFGDDMALAMQPAIGRDLGDAVHHQHRRRRQLGIARPEQLAARAFQQILFPEARRKASHRHVSPQWFAPSLYHPRRRTCKGRPCRRCPPVRAASPRPAPIAH</sequence>
<proteinExistence type="predicted"/>
<evidence type="ECO:0000256" key="1">
    <source>
        <dbReference type="SAM" id="MobiDB-lite"/>
    </source>
</evidence>